<dbReference type="GeneID" id="25565188"/>
<gene>
    <name evidence="2" type="ORF">AMSG_05881</name>
</gene>
<sequence>MAHLNPHRKDLKRRNKDIDLDNFRSEKRFISQQIANEILDLKLATGEDVENSLWVSSLERAKRRLTPQHGRFAPRSHSYSPGPPSQRRFELAAPSFTYRNPSRETTPLTAALTRSLGHARETTPSVALEATRRRGSTLLGALPSRLRRIAEDERPTRLA</sequence>
<evidence type="ECO:0000313" key="3">
    <source>
        <dbReference type="Proteomes" id="UP000054408"/>
    </source>
</evidence>
<dbReference type="RefSeq" id="XP_013757267.1">
    <property type="nucleotide sequence ID" value="XM_013901813.1"/>
</dbReference>
<dbReference type="AlphaFoldDB" id="A0A0L0DFM8"/>
<dbReference type="Proteomes" id="UP000054408">
    <property type="component" value="Unassembled WGS sequence"/>
</dbReference>
<name>A0A0L0DFM8_THETB</name>
<accession>A0A0L0DFM8</accession>
<keyword evidence="3" id="KW-1185">Reference proteome</keyword>
<protein>
    <submittedName>
        <fullName evidence="2">Uncharacterized protein</fullName>
    </submittedName>
</protein>
<feature type="region of interest" description="Disordered" evidence="1">
    <location>
        <begin position="65"/>
        <end position="88"/>
    </location>
</feature>
<reference evidence="2 3" key="1">
    <citation type="submission" date="2010-05" db="EMBL/GenBank/DDBJ databases">
        <title>The Genome Sequence of Thecamonas trahens ATCC 50062.</title>
        <authorList>
            <consortium name="The Broad Institute Genome Sequencing Platform"/>
            <person name="Russ C."/>
            <person name="Cuomo C."/>
            <person name="Shea T."/>
            <person name="Young S.K."/>
            <person name="Zeng Q."/>
            <person name="Koehrsen M."/>
            <person name="Haas B."/>
            <person name="Borodovsky M."/>
            <person name="Guigo R."/>
            <person name="Alvarado L."/>
            <person name="Berlin A."/>
            <person name="Bochicchio J."/>
            <person name="Borenstein D."/>
            <person name="Chapman S."/>
            <person name="Chen Z."/>
            <person name="Freedman E."/>
            <person name="Gellesch M."/>
            <person name="Goldberg J."/>
            <person name="Griggs A."/>
            <person name="Gujja S."/>
            <person name="Heilman E."/>
            <person name="Heiman D."/>
            <person name="Hepburn T."/>
            <person name="Howarth C."/>
            <person name="Jen D."/>
            <person name="Larson L."/>
            <person name="Mehta T."/>
            <person name="Park D."/>
            <person name="Pearson M."/>
            <person name="Roberts A."/>
            <person name="Saif S."/>
            <person name="Shenoy N."/>
            <person name="Sisk P."/>
            <person name="Stolte C."/>
            <person name="Sykes S."/>
            <person name="Thomson T."/>
            <person name="Walk T."/>
            <person name="White J."/>
            <person name="Yandava C."/>
            <person name="Burger G."/>
            <person name="Gray M.W."/>
            <person name="Holland P.W.H."/>
            <person name="King N."/>
            <person name="Lang F.B.F."/>
            <person name="Roger A.J."/>
            <person name="Ruiz-Trillo I."/>
            <person name="Lander E."/>
            <person name="Nusbaum C."/>
        </authorList>
    </citation>
    <scope>NUCLEOTIDE SEQUENCE [LARGE SCALE GENOMIC DNA]</scope>
    <source>
        <strain evidence="2 3">ATCC 50062</strain>
    </source>
</reference>
<proteinExistence type="predicted"/>
<evidence type="ECO:0000313" key="2">
    <source>
        <dbReference type="EMBL" id="KNC50108.1"/>
    </source>
</evidence>
<evidence type="ECO:0000256" key="1">
    <source>
        <dbReference type="SAM" id="MobiDB-lite"/>
    </source>
</evidence>
<organism evidence="2 3">
    <name type="scientific">Thecamonas trahens ATCC 50062</name>
    <dbReference type="NCBI Taxonomy" id="461836"/>
    <lineage>
        <taxon>Eukaryota</taxon>
        <taxon>Apusozoa</taxon>
        <taxon>Apusomonadida</taxon>
        <taxon>Apusomonadidae</taxon>
        <taxon>Thecamonas</taxon>
    </lineage>
</organism>
<dbReference type="EMBL" id="GL349459">
    <property type="protein sequence ID" value="KNC50108.1"/>
    <property type="molecule type" value="Genomic_DNA"/>
</dbReference>